<gene>
    <name evidence="2" type="ORF">JOE57_002458</name>
</gene>
<evidence type="ECO:0000259" key="1">
    <source>
        <dbReference type="SMART" id="SM00642"/>
    </source>
</evidence>
<sequence>MTRHPASTYRLQIRPSFTLQQAAEIVDYLAELGVGAVYLSPLLTSTTGSDHGYDTVDPLTIDPARGGEEGWRSLLAAARAAGLDVVVDIVPNHLGVAVPAENPAWWDVLKHGRDSAYADWFDIDWSRRILLPVLGDDAALELVGDELRYFEHRFPVAPGTVEPGDTADAVHDRQHYQLVHHSRGDSELSYRRFFTVTSLAGVRMEDPAVFEATHVRVREWVQQGVLGLRVDHPDGLVDPADYLTRLRALAPQAWITVEKILEPGEKLPDWPVQGSTGYDAMREVNGIFIDPAAEVTFTGLYQRLTRDRRSFADHAALGKRLAASELLVAEGRRMAALVPELEHVQDALVEIATAFEVYRSYLPEGVEYLDRAVATARQRVVERAEPEVAERIATIDALGPRLHDPQDELARRFQQFTGAVTAKGVEDTAYYRYSRFLALNEVGGDPDHFGLSLAEFHAAQQVRLADQPESMTSLSTHDTKRGEDVRARLAVLSEIGPEWAAVAAHLGSGDDFARFTAEHPAFAELNPAFEYLIRQTIVGAGLVDRDRIHAYVEKAIREAKDGTTWTSPNEPLEGVAHALVDRLYDDELVRDELQRLLSLIEQPGWANALGQKLVQLTMPGVPDVYQGTELWDDSLVDPDNRRPVDFAARRRLLAGLGRDQAPYVDGSGAAKLWVTRQALRLRRDRPELFGSYRPLYATGPAADHLLAYDRGGAVTLATRLPIRLSEQGGWDGTTLDLEQAMTDVLTARAYPAGQVAVAELLDHYPVALLVIG</sequence>
<dbReference type="InterPro" id="IPR006047">
    <property type="entry name" value="GH13_cat_dom"/>
</dbReference>
<proteinExistence type="predicted"/>
<dbReference type="RefSeq" id="WP_204918361.1">
    <property type="nucleotide sequence ID" value="NZ_BAAAQP010000003.1"/>
</dbReference>
<dbReference type="PANTHER" id="PTHR10357:SF216">
    <property type="entry name" value="MALTOOLIGOSYL TREHALOSE SYNTHASE-RELATED"/>
    <property type="match status" value="1"/>
</dbReference>
<feature type="domain" description="Glycosyl hydrolase family 13 catalytic" evidence="1">
    <location>
        <begin position="2"/>
        <end position="660"/>
    </location>
</feature>
<dbReference type="InterPro" id="IPR012767">
    <property type="entry name" value="Trehalose_TreY"/>
</dbReference>
<dbReference type="InterPro" id="IPR017853">
    <property type="entry name" value="GH"/>
</dbReference>
<dbReference type="Proteomes" id="UP000704762">
    <property type="component" value="Unassembled WGS sequence"/>
</dbReference>
<reference evidence="2 3" key="1">
    <citation type="submission" date="2021-01" db="EMBL/GenBank/DDBJ databases">
        <title>Sequencing the genomes of 1000 actinobacteria strains.</title>
        <authorList>
            <person name="Klenk H.-P."/>
        </authorList>
    </citation>
    <scope>NUCLEOTIDE SEQUENCE [LARGE SCALE GENOMIC DNA]</scope>
    <source>
        <strain evidence="2 3">DSM 18662</strain>
    </source>
</reference>
<dbReference type="Gene3D" id="3.30.1590.10">
    <property type="entry name" value="Maltooligosyl trehalose synthase, domain 2"/>
    <property type="match status" value="1"/>
</dbReference>
<dbReference type="EC" id="5.4.99.15" evidence="2"/>
<accession>A0ABS2RM17</accession>
<evidence type="ECO:0000313" key="3">
    <source>
        <dbReference type="Proteomes" id="UP000704762"/>
    </source>
</evidence>
<dbReference type="NCBIfam" id="TIGR02401">
    <property type="entry name" value="trehalose_TreY"/>
    <property type="match status" value="1"/>
</dbReference>
<organism evidence="2 3">
    <name type="scientific">Microlunatus panaciterrae</name>
    <dbReference type="NCBI Taxonomy" id="400768"/>
    <lineage>
        <taxon>Bacteria</taxon>
        <taxon>Bacillati</taxon>
        <taxon>Actinomycetota</taxon>
        <taxon>Actinomycetes</taxon>
        <taxon>Propionibacteriales</taxon>
        <taxon>Propionibacteriaceae</taxon>
        <taxon>Microlunatus</taxon>
    </lineage>
</organism>
<comment type="caution">
    <text evidence="2">The sequence shown here is derived from an EMBL/GenBank/DDBJ whole genome shotgun (WGS) entry which is preliminary data.</text>
</comment>
<dbReference type="EMBL" id="JAFBCF010000001">
    <property type="protein sequence ID" value="MBM7799537.1"/>
    <property type="molecule type" value="Genomic_DNA"/>
</dbReference>
<dbReference type="Pfam" id="PF00128">
    <property type="entry name" value="Alpha-amylase"/>
    <property type="match status" value="1"/>
</dbReference>
<keyword evidence="3" id="KW-1185">Reference proteome</keyword>
<keyword evidence="2" id="KW-0413">Isomerase</keyword>
<dbReference type="Gene3D" id="1.10.10.470">
    <property type="entry name" value="Maltooligosyl trehalose synthase, domain 4"/>
    <property type="match status" value="1"/>
</dbReference>
<dbReference type="SMART" id="SM00642">
    <property type="entry name" value="Aamy"/>
    <property type="match status" value="1"/>
</dbReference>
<name>A0ABS2RM17_9ACTN</name>
<dbReference type="Gene3D" id="3.20.20.80">
    <property type="entry name" value="Glycosidases"/>
    <property type="match status" value="1"/>
</dbReference>
<dbReference type="GO" id="GO:0047470">
    <property type="term" value="F:(1,4)-alpha-D-glucan 1-alpha-D-glucosylmutase activity"/>
    <property type="evidence" value="ECO:0007669"/>
    <property type="project" value="UniProtKB-EC"/>
</dbReference>
<dbReference type="SUPFAM" id="SSF51445">
    <property type="entry name" value="(Trans)glycosidases"/>
    <property type="match status" value="1"/>
</dbReference>
<dbReference type="Gene3D" id="1.10.150.200">
    <property type="entry name" value="Maltooligosyl trehalose synthase, domain 3"/>
    <property type="match status" value="1"/>
</dbReference>
<dbReference type="CDD" id="cd11336">
    <property type="entry name" value="AmyAc_MTSase"/>
    <property type="match status" value="1"/>
</dbReference>
<evidence type="ECO:0000313" key="2">
    <source>
        <dbReference type="EMBL" id="MBM7799537.1"/>
    </source>
</evidence>
<dbReference type="InterPro" id="IPR013797">
    <property type="entry name" value="Maltooligo_trehalose_synth_4"/>
</dbReference>
<dbReference type="PANTHER" id="PTHR10357">
    <property type="entry name" value="ALPHA-AMYLASE FAMILY MEMBER"/>
    <property type="match status" value="1"/>
</dbReference>
<protein>
    <submittedName>
        <fullName evidence="2">(1-&gt;4)-alpha-D-glucan 1-alpha-D-glucosylmutase</fullName>
        <ecNumber evidence="2">5.4.99.15</ecNumber>
    </submittedName>
</protein>